<dbReference type="PROSITE" id="PS50890">
    <property type="entry name" value="PUA"/>
    <property type="match status" value="1"/>
</dbReference>
<dbReference type="Gene3D" id="3.10.400.20">
    <property type="match status" value="1"/>
</dbReference>
<dbReference type="SMR" id="A0A060RUF6"/>
<dbReference type="PANTHER" id="PTHR22798">
    <property type="entry name" value="MCT-1 PROTEIN"/>
    <property type="match status" value="1"/>
</dbReference>
<dbReference type="GO" id="GO:0003723">
    <property type="term" value="F:RNA binding"/>
    <property type="evidence" value="ECO:0007669"/>
    <property type="project" value="InterPro"/>
</dbReference>
<reference evidence="5" key="2">
    <citation type="submission" date="2014-05" db="EMBL/GenBank/DDBJ databases">
        <title>The genome sequences of chimpanzee malaria parasites reveal the path to human adaptation.</title>
        <authorList>
            <person name="Otto T.D."/>
            <person name="Rayner J.C."/>
            <person name="Boehme U."/>
            <person name="Pain A."/>
            <person name="Spottiswoode N."/>
            <person name="Sanders M."/>
            <person name="Quail M."/>
            <person name="Ollomo B."/>
            <person name="Renaud F."/>
            <person name="Thomas A.W."/>
            <person name="Prugnolle F."/>
            <person name="Conway D.J."/>
            <person name="Newbold C."/>
            <person name="Berriman M."/>
        </authorList>
    </citation>
    <scope>NUCLEOTIDE SEQUENCE [LARGE SCALE GENOMIC DNA]</scope>
    <source>
        <strain evidence="5">CDC</strain>
    </source>
</reference>
<dbReference type="CDD" id="cd11609">
    <property type="entry name" value="MCT1_N"/>
    <property type="match status" value="1"/>
</dbReference>
<protein>
    <submittedName>
        <fullName evidence="5">Cell cycle regulator protein, putative</fullName>
    </submittedName>
</protein>
<dbReference type="EMBL" id="LT969568">
    <property type="protein sequence ID" value="SOV76937.1"/>
    <property type="molecule type" value="Genomic_DNA"/>
</dbReference>
<reference evidence="6 8" key="3">
    <citation type="submission" date="2016-09" db="EMBL/GenBank/DDBJ databases">
        <authorList>
            <consortium name="Pathogen Informatics"/>
        </authorList>
    </citation>
    <scope>NUCLEOTIDE SEQUENCE [LARGE SCALE GENOMIC DNA]</scope>
</reference>
<dbReference type="Pfam" id="PF17832">
    <property type="entry name" value="Pre-PUA"/>
    <property type="match status" value="1"/>
</dbReference>
<keyword evidence="7" id="KW-1185">Reference proteome</keyword>
<evidence type="ECO:0000313" key="6">
    <source>
        <dbReference type="EMBL" id="SOV76937.1"/>
    </source>
</evidence>
<dbReference type="GO" id="GO:0005737">
    <property type="term" value="C:cytoplasm"/>
    <property type="evidence" value="ECO:0007669"/>
    <property type="project" value="UniProtKB-SubCell"/>
</dbReference>
<dbReference type="VEuPathDB" id="PlasmoDB:PRCDC_0528600"/>
<evidence type="ECO:0000313" key="5">
    <source>
        <dbReference type="EMBL" id="CDO63171.1"/>
    </source>
</evidence>
<dbReference type="GO" id="GO:0001731">
    <property type="term" value="P:formation of translation preinitiation complex"/>
    <property type="evidence" value="ECO:0007669"/>
    <property type="project" value="TreeGrafter"/>
</dbReference>
<accession>A0A060RUF6</accession>
<dbReference type="PIRSF" id="PIRSF005067">
    <property type="entry name" value="Tma_RNA-bind_prd"/>
    <property type="match status" value="1"/>
</dbReference>
<evidence type="ECO:0000256" key="1">
    <source>
        <dbReference type="ARBA" id="ARBA00004496"/>
    </source>
</evidence>
<dbReference type="Pfam" id="PF01472">
    <property type="entry name" value="PUA"/>
    <property type="match status" value="1"/>
</dbReference>
<proteinExistence type="predicted"/>
<dbReference type="InterPro" id="IPR041366">
    <property type="entry name" value="Pre-PUA"/>
</dbReference>
<sequence length="179" mass="20259">MKSFSVENISSQNLMKSSVQRSIKATILKQYPKLEDHIENIFPKKGSLFLGKCINHVTIILGNNELLFFQIRNGPWIPNLKLVHKYPFMMPQIQVDKGAIKHVLRGSNIMCPGVTSPGGKLDDVEANTVVQIRAEDKEFPCAVGITTMSSKEIIEINKDMCIENIHYLNDGLWNFKIET</sequence>
<dbReference type="CDD" id="cd21155">
    <property type="entry name" value="PUA_MCTS-1-like"/>
    <property type="match status" value="1"/>
</dbReference>
<dbReference type="PANTHER" id="PTHR22798:SF0">
    <property type="entry name" value="MALIGNANT T-CELL-AMPLIFIED SEQUENCE 1"/>
    <property type="match status" value="1"/>
</dbReference>
<comment type="subcellular location">
    <subcellularLocation>
        <location evidence="1 3">Cytoplasm</location>
    </subcellularLocation>
</comment>
<dbReference type="SMART" id="SM00359">
    <property type="entry name" value="PUA"/>
    <property type="match status" value="1"/>
</dbReference>
<dbReference type="InterPro" id="IPR016437">
    <property type="entry name" value="MCT-1/Tma20"/>
</dbReference>
<dbReference type="OrthoDB" id="10249667at2759"/>
<dbReference type="VEuPathDB" id="PlasmoDB:PRG01_0528800"/>
<dbReference type="FunFam" id="3.10.400.20:FF:000001">
    <property type="entry name" value="Malignant T-cell-amplified sequence 1"/>
    <property type="match status" value="1"/>
</dbReference>
<evidence type="ECO:0000313" key="7">
    <source>
        <dbReference type="Proteomes" id="UP000027581"/>
    </source>
</evidence>
<evidence type="ECO:0000313" key="8">
    <source>
        <dbReference type="Proteomes" id="UP000240500"/>
    </source>
</evidence>
<evidence type="ECO:0000259" key="4">
    <source>
        <dbReference type="SMART" id="SM00359"/>
    </source>
</evidence>
<dbReference type="AlphaFoldDB" id="A0A060RUF6"/>
<keyword evidence="2 3" id="KW-0963">Cytoplasm</keyword>
<evidence type="ECO:0000256" key="2">
    <source>
        <dbReference type="ARBA" id="ARBA00022490"/>
    </source>
</evidence>
<dbReference type="Proteomes" id="UP000027581">
    <property type="component" value="Unassembled WGS sequence"/>
</dbReference>
<reference evidence="5" key="1">
    <citation type="submission" date="2014-01" db="EMBL/GenBank/DDBJ databases">
        <authorList>
            <person name="Aslett M."/>
        </authorList>
    </citation>
    <scope>NUCLEOTIDE SEQUENCE</scope>
    <source>
        <strain evidence="5">CDC</strain>
    </source>
</reference>
<dbReference type="EMBL" id="HG810766">
    <property type="protein sequence ID" value="CDO63171.1"/>
    <property type="molecule type" value="Genomic_DNA"/>
</dbReference>
<dbReference type="Proteomes" id="UP000240500">
    <property type="component" value="Chromosome 5"/>
</dbReference>
<gene>
    <name evidence="5" type="ORF">PRCDC_0528600</name>
    <name evidence="6" type="ORF">PRG01_0528800</name>
</gene>
<dbReference type="InterPro" id="IPR015947">
    <property type="entry name" value="PUA-like_sf"/>
</dbReference>
<dbReference type="InterPro" id="IPR002478">
    <property type="entry name" value="PUA"/>
</dbReference>
<dbReference type="NCBIfam" id="TIGR00451">
    <property type="entry name" value="unchar_dom_2"/>
    <property type="match status" value="1"/>
</dbReference>
<evidence type="ECO:0000256" key="3">
    <source>
        <dbReference type="PIRNR" id="PIRNR005067"/>
    </source>
</evidence>
<dbReference type="InterPro" id="IPR004521">
    <property type="entry name" value="Uncharacterised_CHP00451"/>
</dbReference>
<organism evidence="5 7">
    <name type="scientific">Plasmodium reichenowi</name>
    <dbReference type="NCBI Taxonomy" id="5854"/>
    <lineage>
        <taxon>Eukaryota</taxon>
        <taxon>Sar</taxon>
        <taxon>Alveolata</taxon>
        <taxon>Apicomplexa</taxon>
        <taxon>Aconoidasida</taxon>
        <taxon>Haemosporida</taxon>
        <taxon>Plasmodiidae</taxon>
        <taxon>Plasmodium</taxon>
        <taxon>Plasmodium (Laverania)</taxon>
    </lineage>
</organism>
<dbReference type="SUPFAM" id="SSF88697">
    <property type="entry name" value="PUA domain-like"/>
    <property type="match status" value="1"/>
</dbReference>
<feature type="domain" description="PUA" evidence="4">
    <location>
        <begin position="91"/>
        <end position="169"/>
    </location>
</feature>
<name>A0A060RUF6_PLARE</name>